<feature type="domain" description="DHHA1" evidence="2">
    <location>
        <begin position="248"/>
        <end position="318"/>
    </location>
</feature>
<protein>
    <submittedName>
        <fullName evidence="3">Bifunctional oligoribonuclease/PAP phosphatase NrnA</fullName>
    </submittedName>
</protein>
<dbReference type="InterPro" id="IPR051319">
    <property type="entry name" value="Oligoribo/pAp-PDE_c-di-AMP_PDE"/>
</dbReference>
<dbReference type="Gene3D" id="3.90.1640.10">
    <property type="entry name" value="inorganic pyrophosphatase (n-terminal core)"/>
    <property type="match status" value="1"/>
</dbReference>
<proteinExistence type="predicted"/>
<gene>
    <name evidence="3" type="ORF">DQX05_18265</name>
</gene>
<dbReference type="OrthoDB" id="9803668at2"/>
<dbReference type="GO" id="GO:0003676">
    <property type="term" value="F:nucleic acid binding"/>
    <property type="evidence" value="ECO:0007669"/>
    <property type="project" value="InterPro"/>
</dbReference>
<sequence>MAEMLSDRYADDIERACSFLRSCDDVLVVSHVQPDGDAISSTLVIGWLLDKWNKTYRLVNENGVPSRLADLPMAEQIDSYQDGEGEPEQKYSTVICVDCADYARIGKIANWVAPDARILNIDHHPTNDRYGEAALIRDNAAATAEILYDLLLAAGVDLDEKVGTMLYTGLLTDTGGFRYSNTTPHVMSVASELLKLGVQGNAIADRLLETMSMAQLKLIQRGLSRLTFTPDQRVGWLFITPDDMRETGAVNEDLEGLVNYARNVEGVDVGLLFKQIDDQNVKVSMRSSDRVDVSAIAKSFGGGGHVRAAGCKVSGILDDIIIQVVERVKQEL</sequence>
<dbReference type="PANTHER" id="PTHR47618:SF1">
    <property type="entry name" value="BIFUNCTIONAL OLIGORIBONUCLEASE AND PAP PHOSPHATASE NRNA"/>
    <property type="match status" value="1"/>
</dbReference>
<evidence type="ECO:0000313" key="4">
    <source>
        <dbReference type="Proteomes" id="UP000266177"/>
    </source>
</evidence>
<dbReference type="InterPro" id="IPR001667">
    <property type="entry name" value="DDH_dom"/>
</dbReference>
<organism evidence="3 4">
    <name type="scientific">Paenibacillus thiaminolyticus</name>
    <name type="common">Bacillus thiaminolyticus</name>
    <dbReference type="NCBI Taxonomy" id="49283"/>
    <lineage>
        <taxon>Bacteria</taxon>
        <taxon>Bacillati</taxon>
        <taxon>Bacillota</taxon>
        <taxon>Bacilli</taxon>
        <taxon>Bacillales</taxon>
        <taxon>Paenibacillaceae</taxon>
        <taxon>Paenibacillus</taxon>
    </lineage>
</organism>
<dbReference type="InterPro" id="IPR003156">
    <property type="entry name" value="DHHA1_dom"/>
</dbReference>
<reference evidence="3 4" key="1">
    <citation type="submission" date="2018-09" db="EMBL/GenBank/DDBJ databases">
        <title>Paenibacillus SK2017-BO5.</title>
        <authorList>
            <person name="Piskunova J.V."/>
            <person name="Dubiley S.A."/>
            <person name="Severinov K.V."/>
        </authorList>
    </citation>
    <scope>NUCLEOTIDE SEQUENCE [LARGE SCALE GENOMIC DNA]</scope>
    <source>
        <strain evidence="3 4">BO5</strain>
    </source>
</reference>
<dbReference type="Proteomes" id="UP000266177">
    <property type="component" value="Unassembled WGS sequence"/>
</dbReference>
<dbReference type="Pfam" id="PF01368">
    <property type="entry name" value="DHH"/>
    <property type="match status" value="1"/>
</dbReference>
<evidence type="ECO:0000313" key="3">
    <source>
        <dbReference type="EMBL" id="RJG22335.1"/>
    </source>
</evidence>
<dbReference type="PANTHER" id="PTHR47618">
    <property type="entry name" value="BIFUNCTIONAL OLIGORIBONUCLEASE AND PAP PHOSPHATASE NRNA"/>
    <property type="match status" value="1"/>
</dbReference>
<dbReference type="SUPFAM" id="SSF64182">
    <property type="entry name" value="DHH phosphoesterases"/>
    <property type="match status" value="1"/>
</dbReference>
<comment type="caution">
    <text evidence="3">The sequence shown here is derived from an EMBL/GenBank/DDBJ whole genome shotgun (WGS) entry which is preliminary data.</text>
</comment>
<accession>A0A3A3GEG4</accession>
<dbReference type="EMBL" id="QYZD01000017">
    <property type="protein sequence ID" value="RJG22335.1"/>
    <property type="molecule type" value="Genomic_DNA"/>
</dbReference>
<dbReference type="AlphaFoldDB" id="A0A3A3GEG4"/>
<evidence type="ECO:0000259" key="1">
    <source>
        <dbReference type="Pfam" id="PF01368"/>
    </source>
</evidence>
<evidence type="ECO:0000259" key="2">
    <source>
        <dbReference type="Pfam" id="PF02272"/>
    </source>
</evidence>
<dbReference type="Gene3D" id="3.10.310.30">
    <property type="match status" value="1"/>
</dbReference>
<dbReference type="InterPro" id="IPR038763">
    <property type="entry name" value="DHH_sf"/>
</dbReference>
<name>A0A3A3GEG4_PANTH</name>
<dbReference type="Pfam" id="PF02272">
    <property type="entry name" value="DHHA1"/>
    <property type="match status" value="1"/>
</dbReference>
<dbReference type="RefSeq" id="WP_119794940.1">
    <property type="nucleotide sequence ID" value="NZ_QYZD01000017.1"/>
</dbReference>
<feature type="domain" description="DDH" evidence="1">
    <location>
        <begin position="26"/>
        <end position="169"/>
    </location>
</feature>